<keyword evidence="4" id="KW-0539">Nucleus</keyword>
<comment type="subcellular location">
    <subcellularLocation>
        <location evidence="1">Nucleus</location>
    </subcellularLocation>
</comment>
<evidence type="ECO:0000256" key="4">
    <source>
        <dbReference type="ARBA" id="ARBA00023242"/>
    </source>
</evidence>
<feature type="compositionally biased region" description="Basic and acidic residues" evidence="5">
    <location>
        <begin position="625"/>
        <end position="644"/>
    </location>
</feature>
<evidence type="ECO:0000256" key="2">
    <source>
        <dbReference type="ARBA" id="ARBA00010979"/>
    </source>
</evidence>
<reference evidence="7 8" key="1">
    <citation type="submission" date="2024-05" db="EMBL/GenBank/DDBJ databases">
        <title>A draft genome resource for the thread blight pathogen Marasmius tenuissimus strain MS-2.</title>
        <authorList>
            <person name="Yulfo-Soto G.E."/>
            <person name="Baruah I.K."/>
            <person name="Amoako-Attah I."/>
            <person name="Bukari Y."/>
            <person name="Meinhardt L.W."/>
            <person name="Bailey B.A."/>
            <person name="Cohen S.P."/>
        </authorList>
    </citation>
    <scope>NUCLEOTIDE SEQUENCE [LARGE SCALE GENOMIC DNA]</scope>
    <source>
        <strain evidence="7 8">MS-2</strain>
    </source>
</reference>
<evidence type="ECO:0000256" key="1">
    <source>
        <dbReference type="ARBA" id="ARBA00004123"/>
    </source>
</evidence>
<evidence type="ECO:0000256" key="5">
    <source>
        <dbReference type="SAM" id="MobiDB-lite"/>
    </source>
</evidence>
<organism evidence="7 8">
    <name type="scientific">Marasmius tenuissimus</name>
    <dbReference type="NCBI Taxonomy" id="585030"/>
    <lineage>
        <taxon>Eukaryota</taxon>
        <taxon>Fungi</taxon>
        <taxon>Dikarya</taxon>
        <taxon>Basidiomycota</taxon>
        <taxon>Agaricomycotina</taxon>
        <taxon>Agaricomycetes</taxon>
        <taxon>Agaricomycetidae</taxon>
        <taxon>Agaricales</taxon>
        <taxon>Marasmiineae</taxon>
        <taxon>Marasmiaceae</taxon>
        <taxon>Marasmius</taxon>
    </lineage>
</organism>
<evidence type="ECO:0000256" key="3">
    <source>
        <dbReference type="ARBA" id="ARBA00022553"/>
    </source>
</evidence>
<protein>
    <submittedName>
        <fullName evidence="7">Something about silencing protein 10</fullName>
    </submittedName>
</protein>
<feature type="compositionally biased region" description="Basic residues" evidence="5">
    <location>
        <begin position="723"/>
        <end position="734"/>
    </location>
</feature>
<dbReference type="Pfam" id="PF09368">
    <property type="entry name" value="Sas10"/>
    <property type="match status" value="1"/>
</dbReference>
<comment type="caution">
    <text evidence="7">The sequence shown here is derived from an EMBL/GenBank/DDBJ whole genome shotgun (WGS) entry which is preliminary data.</text>
</comment>
<accession>A0ABR2ZSQ6</accession>
<gene>
    <name evidence="7" type="primary">SAS10</name>
    <name evidence="7" type="ORF">AAF712_008395</name>
</gene>
<feature type="domain" description="Sas10 C-terminal" evidence="6">
    <location>
        <begin position="707"/>
        <end position="782"/>
    </location>
</feature>
<evidence type="ECO:0000259" key="6">
    <source>
        <dbReference type="Pfam" id="PF09368"/>
    </source>
</evidence>
<dbReference type="PANTHER" id="PTHR13237">
    <property type="entry name" value="SOMETHING ABOUT SILENCING PROTEIN 10-RELATED"/>
    <property type="match status" value="1"/>
</dbReference>
<feature type="compositionally biased region" description="Acidic residues" evidence="5">
    <location>
        <begin position="220"/>
        <end position="249"/>
    </location>
</feature>
<comment type="similarity">
    <text evidence="2">Belongs to the SAS10 family.</text>
</comment>
<dbReference type="InterPro" id="IPR018972">
    <property type="entry name" value="Sas10_C_dom"/>
</dbReference>
<name>A0ABR2ZSQ6_9AGAR</name>
<sequence>MASCSHGQCVSPPLVHSCTFYSTCLEAHFNCGPTGYPLAYGEHYCEKFSTPPNLFRFTEKGQQWMWDTMHCLQIALVPELEKPPSGSDACKKLEDKAFDTHADCYVNSGLCTLTPQDWFAIVEIVGLKTLFGSWDALEQSIEAAGGCAEFYLWLLKEELKDVFDIEETDLESGRKRNCRKPRPTNRNDAKITKWHDLSDIPLDDEEQFHASRDQILLDGEHEDEDMDDDEMTREEDYDEDEDVDMDEDTPSQKSADKKKHKKKVSEESEESEEEEAWGKGKAAYYESNDAQLDSDDEEALALELEEAKRLQKKSREDMTDRDFGLEDIIDLSTMEDDVFKEPVNGTVKALPKDKNSIIRHLERTDPLSLALARDWSDTAQNLVKSKARLEQLEATDPSSPTLGMAHLHYQTLLTYGTALAFYLHLRAQEKYAQKPEQLNGHPVMKRLLMLKQSLHTLEDLDFAASGSEMEDDQSDFDLNEEDLEDDDLMDDARSLWEGIPDGSDSDDSDQDFDIPKPKKGKIAVTKDDDPIPPKKKRKTVPESGKKSVPVFDLVEPEFVSSKPSSSKPSTDSFDVYGEATSLQHADAADKTARKKSLRFHTSKIESTSARRQGARNATLGGDDDIPYRERKREKDDRMAKEAKARVGNQGGMDLDDTEPEPRDQDPEEGEDGYYELVSRKAKAKKEKKKADYEAARAARVELEESTDGPRSLTRAILTNKGLTPRRAKSVRNPRVKKREKFEKAKRKVASQKAVYKGGISETGGRYDGERTGISKVVKSVRLG</sequence>
<feature type="compositionally biased region" description="Basic and acidic residues" evidence="5">
    <location>
        <begin position="688"/>
        <end position="702"/>
    </location>
</feature>
<dbReference type="Pfam" id="PF04000">
    <property type="entry name" value="Sas10_Utp3"/>
    <property type="match status" value="1"/>
</dbReference>
<feature type="compositionally biased region" description="Basic residues" evidence="5">
    <location>
        <begin position="592"/>
        <end position="601"/>
    </location>
</feature>
<feature type="compositionally biased region" description="Acidic residues" evidence="5">
    <location>
        <begin position="503"/>
        <end position="512"/>
    </location>
</feature>
<feature type="compositionally biased region" description="Low complexity" evidence="5">
    <location>
        <begin position="560"/>
        <end position="569"/>
    </location>
</feature>
<dbReference type="PANTHER" id="PTHR13237:SF8">
    <property type="entry name" value="SOMETHING ABOUT SILENCING PROTEIN 10"/>
    <property type="match status" value="1"/>
</dbReference>
<dbReference type="InterPro" id="IPR007146">
    <property type="entry name" value="Sas10/Utp3/C1D"/>
</dbReference>
<keyword evidence="8" id="KW-1185">Reference proteome</keyword>
<feature type="region of interest" description="Disordered" evidence="5">
    <location>
        <begin position="173"/>
        <end position="192"/>
    </location>
</feature>
<proteinExistence type="inferred from homology"/>
<feature type="region of interest" description="Disordered" evidence="5">
    <location>
        <begin position="214"/>
        <end position="279"/>
    </location>
</feature>
<evidence type="ECO:0000313" key="7">
    <source>
        <dbReference type="EMBL" id="KAL0064697.1"/>
    </source>
</evidence>
<dbReference type="EMBL" id="JBBXMP010000058">
    <property type="protein sequence ID" value="KAL0064697.1"/>
    <property type="molecule type" value="Genomic_DNA"/>
</dbReference>
<dbReference type="Proteomes" id="UP001437256">
    <property type="component" value="Unassembled WGS sequence"/>
</dbReference>
<evidence type="ECO:0000313" key="8">
    <source>
        <dbReference type="Proteomes" id="UP001437256"/>
    </source>
</evidence>
<feature type="region of interest" description="Disordered" evidence="5">
    <location>
        <begin position="494"/>
        <end position="734"/>
    </location>
</feature>
<keyword evidence="3" id="KW-0597">Phosphoprotein</keyword>